<dbReference type="SMART" id="SM00641">
    <property type="entry name" value="Glyco_25"/>
    <property type="match status" value="1"/>
</dbReference>
<evidence type="ECO:0000256" key="1">
    <source>
        <dbReference type="ARBA" id="ARBA00010646"/>
    </source>
</evidence>
<name>A0A9D0YSU0_9FIRM</name>
<evidence type="ECO:0000256" key="2">
    <source>
        <dbReference type="ARBA" id="ARBA00022801"/>
    </source>
</evidence>
<dbReference type="GO" id="GO:0016998">
    <property type="term" value="P:cell wall macromolecule catabolic process"/>
    <property type="evidence" value="ECO:0007669"/>
    <property type="project" value="InterPro"/>
</dbReference>
<protein>
    <submittedName>
        <fullName evidence="4">Glycoside hydrolase family 25 protein</fullName>
    </submittedName>
</protein>
<dbReference type="GO" id="GO:0009253">
    <property type="term" value="P:peptidoglycan catabolic process"/>
    <property type="evidence" value="ECO:0007669"/>
    <property type="project" value="InterPro"/>
</dbReference>
<keyword evidence="3" id="KW-0326">Glycosidase</keyword>
<proteinExistence type="inferred from homology"/>
<dbReference type="InterPro" id="IPR017853">
    <property type="entry name" value="GH"/>
</dbReference>
<comment type="caution">
    <text evidence="4">The sequence shown here is derived from an EMBL/GenBank/DDBJ whole genome shotgun (WGS) entry which is preliminary data.</text>
</comment>
<evidence type="ECO:0000313" key="5">
    <source>
        <dbReference type="Proteomes" id="UP000886879"/>
    </source>
</evidence>
<dbReference type="PANTHER" id="PTHR34135">
    <property type="entry name" value="LYSOZYME"/>
    <property type="match status" value="1"/>
</dbReference>
<dbReference type="EMBL" id="DVFO01000021">
    <property type="protein sequence ID" value="HIQ60420.1"/>
    <property type="molecule type" value="Genomic_DNA"/>
</dbReference>
<sequence>MALCVAVAIFGGLCWKVYQLHNRVEWLLENTVAKSTIRDLAYQYGLTTTFLQKLFPQSYVYMGSNGITISPLKDDLAQHSYDWSGLSEENGRYQYTAPDGTQALAGVDVSTYNGDIDWAAVKADGISFAMIRLGFRGYGETGNLVLDDKFQQNIQGATQAGLDVGVYFFSQAVTMEEAVEEAEYVLSALEGYSITYPVVFDLEQVAHDEARTDDLSVETATEITQAFCQTIAQAGYQPMIYGNVTWLMDRIDLTQLTEYQLWLAQYQSTPTFPYQFTMWQYSHQGSVAGIEGNVDLNLLLTTLS</sequence>
<dbReference type="Gene3D" id="3.20.20.80">
    <property type="entry name" value="Glycosidases"/>
    <property type="match status" value="1"/>
</dbReference>
<dbReference type="CDD" id="cd06414">
    <property type="entry name" value="GH25_LytC-like"/>
    <property type="match status" value="1"/>
</dbReference>
<dbReference type="PANTHER" id="PTHR34135:SF2">
    <property type="entry name" value="LYSOZYME"/>
    <property type="match status" value="1"/>
</dbReference>
<dbReference type="GO" id="GO:0003796">
    <property type="term" value="F:lysozyme activity"/>
    <property type="evidence" value="ECO:0007669"/>
    <property type="project" value="InterPro"/>
</dbReference>
<dbReference type="Pfam" id="PF01183">
    <property type="entry name" value="Glyco_hydro_25"/>
    <property type="match status" value="1"/>
</dbReference>
<dbReference type="InterPro" id="IPR018077">
    <property type="entry name" value="Glyco_hydro_fam25_subgr"/>
</dbReference>
<reference evidence="4" key="1">
    <citation type="submission" date="2020-10" db="EMBL/GenBank/DDBJ databases">
        <authorList>
            <person name="Gilroy R."/>
        </authorList>
    </citation>
    <scope>NUCLEOTIDE SEQUENCE</scope>
    <source>
        <strain evidence="4">ChiGjej2B2-12916</strain>
    </source>
</reference>
<dbReference type="PROSITE" id="PS51904">
    <property type="entry name" value="GLYCOSYL_HYDROL_F25_2"/>
    <property type="match status" value="1"/>
</dbReference>
<dbReference type="InterPro" id="IPR002053">
    <property type="entry name" value="Glyco_hydro_25"/>
</dbReference>
<dbReference type="AlphaFoldDB" id="A0A9D0YSU0"/>
<reference evidence="4" key="2">
    <citation type="journal article" date="2021" name="PeerJ">
        <title>Extensive microbial diversity within the chicken gut microbiome revealed by metagenomics and culture.</title>
        <authorList>
            <person name="Gilroy R."/>
            <person name="Ravi A."/>
            <person name="Getino M."/>
            <person name="Pursley I."/>
            <person name="Horton D.L."/>
            <person name="Alikhan N.F."/>
            <person name="Baker D."/>
            <person name="Gharbi K."/>
            <person name="Hall N."/>
            <person name="Watson M."/>
            <person name="Adriaenssens E.M."/>
            <person name="Foster-Nyarko E."/>
            <person name="Jarju S."/>
            <person name="Secka A."/>
            <person name="Antonio M."/>
            <person name="Oren A."/>
            <person name="Chaudhuri R.R."/>
            <person name="La Ragione R."/>
            <person name="Hildebrand F."/>
            <person name="Pallen M.J."/>
        </authorList>
    </citation>
    <scope>NUCLEOTIDE SEQUENCE</scope>
    <source>
        <strain evidence="4">ChiGjej2B2-12916</strain>
    </source>
</reference>
<dbReference type="GO" id="GO:0016052">
    <property type="term" value="P:carbohydrate catabolic process"/>
    <property type="evidence" value="ECO:0007669"/>
    <property type="project" value="TreeGrafter"/>
</dbReference>
<organism evidence="4 5">
    <name type="scientific">Candidatus Enterenecus faecium</name>
    <dbReference type="NCBI Taxonomy" id="2840780"/>
    <lineage>
        <taxon>Bacteria</taxon>
        <taxon>Bacillati</taxon>
        <taxon>Bacillota</taxon>
        <taxon>Clostridia</taxon>
        <taxon>Eubacteriales</taxon>
        <taxon>Candidatus Enterenecus</taxon>
    </lineage>
</organism>
<evidence type="ECO:0000256" key="3">
    <source>
        <dbReference type="ARBA" id="ARBA00023295"/>
    </source>
</evidence>
<dbReference type="SUPFAM" id="SSF51445">
    <property type="entry name" value="(Trans)glycosidases"/>
    <property type="match status" value="1"/>
</dbReference>
<accession>A0A9D0YSU0</accession>
<evidence type="ECO:0000313" key="4">
    <source>
        <dbReference type="EMBL" id="HIQ60420.1"/>
    </source>
</evidence>
<dbReference type="Proteomes" id="UP000886879">
    <property type="component" value="Unassembled WGS sequence"/>
</dbReference>
<keyword evidence="2 4" id="KW-0378">Hydrolase</keyword>
<comment type="similarity">
    <text evidence="1">Belongs to the glycosyl hydrolase 25 family.</text>
</comment>
<gene>
    <name evidence="4" type="ORF">IAD31_02340</name>
</gene>